<name>A0A1J5S073_9ZZZZ</name>
<dbReference type="AlphaFoldDB" id="A0A1J5S073"/>
<dbReference type="InterPro" id="IPR016035">
    <property type="entry name" value="Acyl_Trfase/lysoPLipase"/>
</dbReference>
<evidence type="ECO:0000313" key="3">
    <source>
        <dbReference type="EMBL" id="OIR01355.1"/>
    </source>
</evidence>
<evidence type="ECO:0000259" key="2">
    <source>
        <dbReference type="PROSITE" id="PS51635"/>
    </source>
</evidence>
<protein>
    <submittedName>
        <fullName evidence="3">Patatin-like phospholipase</fullName>
    </submittedName>
</protein>
<comment type="caution">
    <text evidence="3">The sequence shown here is derived from an EMBL/GenBank/DDBJ whole genome shotgun (WGS) entry which is preliminary data.</text>
</comment>
<dbReference type="Pfam" id="PF01734">
    <property type="entry name" value="Patatin"/>
    <property type="match status" value="1"/>
</dbReference>
<dbReference type="EMBL" id="MLJW01000085">
    <property type="protein sequence ID" value="OIR01355.1"/>
    <property type="molecule type" value="Genomic_DNA"/>
</dbReference>
<dbReference type="PROSITE" id="PS51635">
    <property type="entry name" value="PNPLA"/>
    <property type="match status" value="1"/>
</dbReference>
<accession>A0A1J5S073</accession>
<organism evidence="3">
    <name type="scientific">mine drainage metagenome</name>
    <dbReference type="NCBI Taxonomy" id="410659"/>
    <lineage>
        <taxon>unclassified sequences</taxon>
        <taxon>metagenomes</taxon>
        <taxon>ecological metagenomes</taxon>
    </lineage>
</organism>
<evidence type="ECO:0000256" key="1">
    <source>
        <dbReference type="ARBA" id="ARBA00023098"/>
    </source>
</evidence>
<reference evidence="3" key="1">
    <citation type="submission" date="2016-10" db="EMBL/GenBank/DDBJ databases">
        <title>Sequence of Gallionella enrichment culture.</title>
        <authorList>
            <person name="Poehlein A."/>
            <person name="Muehling M."/>
            <person name="Daniel R."/>
        </authorList>
    </citation>
    <scope>NUCLEOTIDE SEQUENCE</scope>
</reference>
<dbReference type="InterPro" id="IPR002641">
    <property type="entry name" value="PNPLA_dom"/>
</dbReference>
<feature type="domain" description="PNPLA" evidence="2">
    <location>
        <begin position="11"/>
        <end position="202"/>
    </location>
</feature>
<gene>
    <name evidence="3" type="ORF">GALL_166430</name>
</gene>
<keyword evidence="1" id="KW-0443">Lipid metabolism</keyword>
<sequence length="309" mass="34968">MIFHFSIMKALVISGGGSKGAFAGGIAEYLVKDCGKNYDILVGCSTGSLLLTHLAIGKIDKIKEIFTSVTQKDIFSISPFKIRKTNKGFETSINHFNTLKTFLKGCPTFGESENLRRLIKNNISKEDFAAIKESGRNVIFTVSNLTEQTVEYISSNDCSHEEFCNWAWASTNLVPFMSVFEKNGNQYADGGFGNHIPIYCALENNACEVDVIILENEHPIRKQALGRNAFAILLNTFRFMSTQISIKDIMIGKLMGLNRKVDIRIYYTPRQLTENSLIFDTDQMKQWWQEGYDYAKNIKPICYCHQPVE</sequence>
<dbReference type="GO" id="GO:0006629">
    <property type="term" value="P:lipid metabolic process"/>
    <property type="evidence" value="ECO:0007669"/>
    <property type="project" value="UniProtKB-KW"/>
</dbReference>
<dbReference type="SUPFAM" id="SSF52151">
    <property type="entry name" value="FabD/lysophospholipase-like"/>
    <property type="match status" value="1"/>
</dbReference>
<dbReference type="Gene3D" id="3.40.1090.10">
    <property type="entry name" value="Cytosolic phospholipase A2 catalytic domain"/>
    <property type="match status" value="2"/>
</dbReference>
<proteinExistence type="predicted"/>